<feature type="region of interest" description="Disordered" evidence="9">
    <location>
        <begin position="359"/>
        <end position="384"/>
    </location>
</feature>
<comment type="subcellular location">
    <subcellularLocation>
        <location evidence="1">Membrane</location>
        <topology evidence="1">Multi-pass membrane protein</topology>
    </subcellularLocation>
</comment>
<keyword evidence="5" id="KW-0653">Protein transport</keyword>
<evidence type="ECO:0000256" key="9">
    <source>
        <dbReference type="SAM" id="MobiDB-lite"/>
    </source>
</evidence>
<evidence type="ECO:0000256" key="1">
    <source>
        <dbReference type="ARBA" id="ARBA00004141"/>
    </source>
</evidence>
<dbReference type="AlphaFoldDB" id="A0A151I729"/>
<dbReference type="GO" id="GO:0005789">
    <property type="term" value="C:endoplasmic reticulum membrane"/>
    <property type="evidence" value="ECO:0007669"/>
    <property type="project" value="TreeGrafter"/>
</dbReference>
<dbReference type="Proteomes" id="UP000078542">
    <property type="component" value="Unassembled WGS sequence"/>
</dbReference>
<dbReference type="SMART" id="SM00724">
    <property type="entry name" value="TLC"/>
    <property type="match status" value="1"/>
</dbReference>
<feature type="transmembrane region" description="Helical" evidence="10">
    <location>
        <begin position="122"/>
        <end position="141"/>
    </location>
</feature>
<dbReference type="Pfam" id="PF03798">
    <property type="entry name" value="TRAM_LAG1_CLN8"/>
    <property type="match status" value="1"/>
</dbReference>
<evidence type="ECO:0000256" key="6">
    <source>
        <dbReference type="ARBA" id="ARBA00022989"/>
    </source>
</evidence>
<feature type="compositionally biased region" description="Basic residues" evidence="9">
    <location>
        <begin position="373"/>
        <end position="384"/>
    </location>
</feature>
<evidence type="ECO:0000259" key="11">
    <source>
        <dbReference type="PROSITE" id="PS50922"/>
    </source>
</evidence>
<evidence type="ECO:0000256" key="7">
    <source>
        <dbReference type="ARBA" id="ARBA00023136"/>
    </source>
</evidence>
<feature type="transmembrane region" description="Helical" evidence="10">
    <location>
        <begin position="161"/>
        <end position="179"/>
    </location>
</feature>
<gene>
    <name evidence="12" type="ORF">ALC62_15417</name>
</gene>
<feature type="transmembrane region" description="Helical" evidence="10">
    <location>
        <begin position="191"/>
        <end position="211"/>
    </location>
</feature>
<keyword evidence="3" id="KW-0813">Transport</keyword>
<dbReference type="GO" id="GO:0006616">
    <property type="term" value="P:SRP-dependent cotranslational protein targeting to membrane, translocation"/>
    <property type="evidence" value="ECO:0007669"/>
    <property type="project" value="InterPro"/>
</dbReference>
<feature type="transmembrane region" description="Helical" evidence="10">
    <location>
        <begin position="82"/>
        <end position="101"/>
    </location>
</feature>
<keyword evidence="7 8" id="KW-0472">Membrane</keyword>
<keyword evidence="6 10" id="KW-1133">Transmembrane helix</keyword>
<dbReference type="EMBL" id="KQ978438">
    <property type="protein sequence ID" value="KYM93972.1"/>
    <property type="molecule type" value="Genomic_DNA"/>
</dbReference>
<evidence type="ECO:0000256" key="10">
    <source>
        <dbReference type="SAM" id="Phobius"/>
    </source>
</evidence>
<keyword evidence="13" id="KW-1185">Reference proteome</keyword>
<evidence type="ECO:0000256" key="3">
    <source>
        <dbReference type="ARBA" id="ARBA00022448"/>
    </source>
</evidence>
<evidence type="ECO:0000313" key="12">
    <source>
        <dbReference type="EMBL" id="KYM93972.1"/>
    </source>
</evidence>
<dbReference type="PANTHER" id="PTHR12371">
    <property type="entry name" value="TRANSLOCATION ASSOCIATED MEMBRANE PROTEIN"/>
    <property type="match status" value="1"/>
</dbReference>
<dbReference type="PROSITE" id="PS50922">
    <property type="entry name" value="TLC"/>
    <property type="match status" value="1"/>
</dbReference>
<evidence type="ECO:0000256" key="2">
    <source>
        <dbReference type="ARBA" id="ARBA00005999"/>
    </source>
</evidence>
<dbReference type="PANTHER" id="PTHR12371:SF11">
    <property type="entry name" value="TRANSLOCATING CHAIN-ASSOCIATED MEMBRANE PROTEIN"/>
    <property type="match status" value="1"/>
</dbReference>
<dbReference type="GO" id="GO:0045048">
    <property type="term" value="P:protein insertion into ER membrane"/>
    <property type="evidence" value="ECO:0007669"/>
    <property type="project" value="TreeGrafter"/>
</dbReference>
<evidence type="ECO:0000256" key="5">
    <source>
        <dbReference type="ARBA" id="ARBA00022927"/>
    </source>
</evidence>
<comment type="similarity">
    <text evidence="2">Belongs to the TRAM family.</text>
</comment>
<evidence type="ECO:0000256" key="8">
    <source>
        <dbReference type="PROSITE-ProRule" id="PRU00205"/>
    </source>
</evidence>
<sequence length="384" mass="44106">MVMKGRKTSNKNPPIFSHEFIIKNHADIVSCVAMVFVVGLMVQITSPWAYMFVAIHHNVTNTTEDPTAVVKYTTGGKDACAVFFYFLITIIMHAVFQEYIFDKLSKRLHLSKVKLSKFNESSQLIVFYILSALWAIDIIIRENILLNIRSLWEEYPAPMSASLKLFFISQLSYWLHCYPELYFQRIKKEDILQRIVHATIGLSFTLAAYFFNFQHLALILLTLHYVGDALLHAARLVHFISQKESRTKLSFLIANSTYAFAHITTIALTCVVFLYGLRKQEFKFDYANGNFNTPAVQFSAAVIISLFQGYILYYFIAKQIKRARENAAPVVVKTRPKQKPKKREVKCMRIFAGKKSALSEDDDLPEVDQATKKNLRNRPSAKAK</sequence>
<feature type="transmembrane region" description="Helical" evidence="10">
    <location>
        <begin position="217"/>
        <end position="237"/>
    </location>
</feature>
<feature type="transmembrane region" description="Helical" evidence="10">
    <location>
        <begin position="249"/>
        <end position="275"/>
    </location>
</feature>
<evidence type="ECO:0000313" key="13">
    <source>
        <dbReference type="Proteomes" id="UP000078542"/>
    </source>
</evidence>
<accession>A0A151I729</accession>
<dbReference type="InterPro" id="IPR016447">
    <property type="entry name" value="Translocation_assoc_membrane"/>
</dbReference>
<feature type="domain" description="TLC" evidence="11">
    <location>
        <begin position="116"/>
        <end position="326"/>
    </location>
</feature>
<feature type="transmembrane region" description="Helical" evidence="10">
    <location>
        <begin position="21"/>
        <end position="42"/>
    </location>
</feature>
<feature type="transmembrane region" description="Helical" evidence="10">
    <location>
        <begin position="295"/>
        <end position="316"/>
    </location>
</feature>
<proteinExistence type="inferred from homology"/>
<name>A0A151I729_9HYME</name>
<reference evidence="12 13" key="1">
    <citation type="submission" date="2016-03" db="EMBL/GenBank/DDBJ databases">
        <title>Cyphomyrmex costatus WGS genome.</title>
        <authorList>
            <person name="Nygaard S."/>
            <person name="Hu H."/>
            <person name="Boomsma J."/>
            <person name="Zhang G."/>
        </authorList>
    </citation>
    <scope>NUCLEOTIDE SEQUENCE [LARGE SCALE GENOMIC DNA]</scope>
    <source>
        <strain evidence="12">MS0001</strain>
        <tissue evidence="12">Whole body</tissue>
    </source>
</reference>
<keyword evidence="4 8" id="KW-0812">Transmembrane</keyword>
<evidence type="ECO:0000256" key="4">
    <source>
        <dbReference type="ARBA" id="ARBA00022692"/>
    </source>
</evidence>
<organism evidence="12 13">
    <name type="scientific">Cyphomyrmex costatus</name>
    <dbReference type="NCBI Taxonomy" id="456900"/>
    <lineage>
        <taxon>Eukaryota</taxon>
        <taxon>Metazoa</taxon>
        <taxon>Ecdysozoa</taxon>
        <taxon>Arthropoda</taxon>
        <taxon>Hexapoda</taxon>
        <taxon>Insecta</taxon>
        <taxon>Pterygota</taxon>
        <taxon>Neoptera</taxon>
        <taxon>Endopterygota</taxon>
        <taxon>Hymenoptera</taxon>
        <taxon>Apocrita</taxon>
        <taxon>Aculeata</taxon>
        <taxon>Formicoidea</taxon>
        <taxon>Formicidae</taxon>
        <taxon>Myrmicinae</taxon>
        <taxon>Cyphomyrmex</taxon>
    </lineage>
</organism>
<protein>
    <submittedName>
        <fullName evidence="12">Translocating chain-associated membrane protein 1-like 1</fullName>
    </submittedName>
</protein>
<dbReference type="STRING" id="456900.A0A151I729"/>
<dbReference type="InterPro" id="IPR006634">
    <property type="entry name" value="TLC-dom"/>
</dbReference>